<dbReference type="GO" id="GO:0022857">
    <property type="term" value="F:transmembrane transporter activity"/>
    <property type="evidence" value="ECO:0007669"/>
    <property type="project" value="InterPro"/>
</dbReference>
<dbReference type="GO" id="GO:0005886">
    <property type="term" value="C:plasma membrane"/>
    <property type="evidence" value="ECO:0007669"/>
    <property type="project" value="UniProtKB-SubCell"/>
</dbReference>
<sequence length="409" mass="40020">MRQGGRGDRTWLAACGLLFATAFGTNVPTPLLLVYRAELDLSASTLAAIFGVYALGLAPSLLLGGPASDRFGRVRVLLPVAAGVAGASLLFLGGASALWLLFAARFLQGLASGAVFSVGSAWLQDLAGPDGAPRAARAASVAQTAGFCLGPLTSGLLATSGPLPLALPYLVHVALLVVAVAAVLAAVGTGPRPAGPPSRGLLPRPGLTPAARRVFVRVVVPTAVCVYAFPSVAVTVLPLLLPGVSGAVAFTGLLAALTLGTGTLVQPFAHRLGRRTGPAGAGLGALGAAAATVTALLAPPGPAAVAGVAVAGVLFGAGGGLCLNAGLTRVGRLAPASGRGAVNGLFYTAAYTGFATPWLATAFVATTALAAPLAVLAAVAAITAGWLAVRSGDPDRAPGPGRSPDAPPS</sequence>
<feature type="domain" description="Major facilitator superfamily (MFS) profile" evidence="8">
    <location>
        <begin position="10"/>
        <end position="392"/>
    </location>
</feature>
<keyword evidence="2" id="KW-0813">Transport</keyword>
<dbReference type="EMBL" id="JACCCZ010000001">
    <property type="protein sequence ID" value="NYG01736.1"/>
    <property type="molecule type" value="Genomic_DNA"/>
</dbReference>
<feature type="transmembrane region" description="Helical" evidence="7">
    <location>
        <begin position="304"/>
        <end position="323"/>
    </location>
</feature>
<evidence type="ECO:0000313" key="9">
    <source>
        <dbReference type="EMBL" id="NYG01736.1"/>
    </source>
</evidence>
<feature type="transmembrane region" description="Helical" evidence="7">
    <location>
        <begin position="214"/>
        <end position="241"/>
    </location>
</feature>
<dbReference type="Pfam" id="PF07690">
    <property type="entry name" value="MFS_1"/>
    <property type="match status" value="1"/>
</dbReference>
<dbReference type="GeneID" id="98051798"/>
<feature type="transmembrane region" description="Helical" evidence="7">
    <location>
        <begin position="344"/>
        <end position="363"/>
    </location>
</feature>
<name>A0A852W755_PSEA5</name>
<evidence type="ECO:0000256" key="3">
    <source>
        <dbReference type="ARBA" id="ARBA00022475"/>
    </source>
</evidence>
<evidence type="ECO:0000256" key="4">
    <source>
        <dbReference type="ARBA" id="ARBA00022692"/>
    </source>
</evidence>
<feature type="transmembrane region" description="Helical" evidence="7">
    <location>
        <begin position="76"/>
        <end position="100"/>
    </location>
</feature>
<evidence type="ECO:0000256" key="5">
    <source>
        <dbReference type="ARBA" id="ARBA00022989"/>
    </source>
</evidence>
<dbReference type="InterPro" id="IPR050171">
    <property type="entry name" value="MFS_Transporters"/>
</dbReference>
<evidence type="ECO:0000256" key="7">
    <source>
        <dbReference type="SAM" id="Phobius"/>
    </source>
</evidence>
<comment type="caution">
    <text evidence="9">The sequence shown here is derived from an EMBL/GenBank/DDBJ whole genome shotgun (WGS) entry which is preliminary data.</text>
</comment>
<evidence type="ECO:0000256" key="6">
    <source>
        <dbReference type="ARBA" id="ARBA00023136"/>
    </source>
</evidence>
<organism evidence="9 10">
    <name type="scientific">Pseudonocardia alni</name>
    <name type="common">Amycolata alni</name>
    <dbReference type="NCBI Taxonomy" id="33907"/>
    <lineage>
        <taxon>Bacteria</taxon>
        <taxon>Bacillati</taxon>
        <taxon>Actinomycetota</taxon>
        <taxon>Actinomycetes</taxon>
        <taxon>Pseudonocardiales</taxon>
        <taxon>Pseudonocardiaceae</taxon>
        <taxon>Pseudonocardia</taxon>
    </lineage>
</organism>
<keyword evidence="5 7" id="KW-1133">Transmembrane helix</keyword>
<keyword evidence="3" id="KW-1003">Cell membrane</keyword>
<evidence type="ECO:0000259" key="8">
    <source>
        <dbReference type="PROSITE" id="PS50850"/>
    </source>
</evidence>
<proteinExistence type="predicted"/>
<dbReference type="PANTHER" id="PTHR23517">
    <property type="entry name" value="RESISTANCE PROTEIN MDTM, PUTATIVE-RELATED-RELATED"/>
    <property type="match status" value="1"/>
</dbReference>
<feature type="transmembrane region" description="Helical" evidence="7">
    <location>
        <begin position="247"/>
        <end position="265"/>
    </location>
</feature>
<dbReference type="PROSITE" id="PS50850">
    <property type="entry name" value="MFS"/>
    <property type="match status" value="1"/>
</dbReference>
<evidence type="ECO:0000313" key="10">
    <source>
        <dbReference type="Proteomes" id="UP000549695"/>
    </source>
</evidence>
<dbReference type="InterPro" id="IPR020846">
    <property type="entry name" value="MFS_dom"/>
</dbReference>
<reference evidence="9 10" key="1">
    <citation type="submission" date="2020-07" db="EMBL/GenBank/DDBJ databases">
        <title>Sequencing the genomes of 1000 actinobacteria strains.</title>
        <authorList>
            <person name="Klenk H.-P."/>
        </authorList>
    </citation>
    <scope>NUCLEOTIDE SEQUENCE [LARGE SCALE GENOMIC DNA]</scope>
    <source>
        <strain evidence="9 10">DSM 44749</strain>
    </source>
</reference>
<dbReference type="AlphaFoldDB" id="A0A852W755"/>
<dbReference type="RefSeq" id="WP_218899264.1">
    <property type="nucleotide sequence ID" value="NZ_BAAAJZ010000015.1"/>
</dbReference>
<dbReference type="PANTHER" id="PTHR23517:SF13">
    <property type="entry name" value="MAJOR FACILITATOR SUPERFAMILY MFS_1"/>
    <property type="match status" value="1"/>
</dbReference>
<dbReference type="SUPFAM" id="SSF103473">
    <property type="entry name" value="MFS general substrate transporter"/>
    <property type="match status" value="1"/>
</dbReference>
<feature type="transmembrane region" description="Helical" evidence="7">
    <location>
        <begin position="369"/>
        <end position="389"/>
    </location>
</feature>
<dbReference type="Proteomes" id="UP000549695">
    <property type="component" value="Unassembled WGS sequence"/>
</dbReference>
<dbReference type="InterPro" id="IPR011701">
    <property type="entry name" value="MFS"/>
</dbReference>
<feature type="transmembrane region" description="Helical" evidence="7">
    <location>
        <begin position="169"/>
        <end position="189"/>
    </location>
</feature>
<evidence type="ECO:0000256" key="2">
    <source>
        <dbReference type="ARBA" id="ARBA00022448"/>
    </source>
</evidence>
<keyword evidence="6 7" id="KW-0472">Membrane</keyword>
<feature type="transmembrane region" description="Helical" evidence="7">
    <location>
        <begin position="277"/>
        <end position="298"/>
    </location>
</feature>
<gene>
    <name evidence="9" type="ORF">HDA37_002021</name>
</gene>
<protein>
    <submittedName>
        <fullName evidence="9">MFS family arabinose efflux permease</fullName>
    </submittedName>
</protein>
<dbReference type="Gene3D" id="1.20.1250.20">
    <property type="entry name" value="MFS general substrate transporter like domains"/>
    <property type="match status" value="1"/>
</dbReference>
<dbReference type="InterPro" id="IPR036259">
    <property type="entry name" value="MFS_trans_sf"/>
</dbReference>
<evidence type="ECO:0000256" key="1">
    <source>
        <dbReference type="ARBA" id="ARBA00004651"/>
    </source>
</evidence>
<comment type="subcellular location">
    <subcellularLocation>
        <location evidence="1">Cell membrane</location>
        <topology evidence="1">Multi-pass membrane protein</topology>
    </subcellularLocation>
</comment>
<keyword evidence="10" id="KW-1185">Reference proteome</keyword>
<accession>A0A852W755</accession>
<keyword evidence="4 7" id="KW-0812">Transmembrane</keyword>
<feature type="transmembrane region" description="Helical" evidence="7">
    <location>
        <begin position="43"/>
        <end position="64"/>
    </location>
</feature>